<name>A0AA42TWX1_ECTOL</name>
<evidence type="ECO:0000313" key="1">
    <source>
        <dbReference type="EMBL" id="MDH1339211.1"/>
    </source>
</evidence>
<dbReference type="AlphaFoldDB" id="A0AA42TWX1"/>
<accession>A0AA42TWX1</accession>
<reference evidence="1" key="1">
    <citation type="submission" date="2022-09" db="EMBL/GenBank/DDBJ databases">
        <title>Intensive care unit water sources are persistently colonized with multi-drug resistant bacteria and are the site of extensive horizontal gene transfer of antibiotic resistance genes.</title>
        <authorList>
            <person name="Diorio-Toth L."/>
        </authorList>
    </citation>
    <scope>NUCLEOTIDE SEQUENCE</scope>
    <source>
        <strain evidence="1">GD03704</strain>
    </source>
</reference>
<dbReference type="RefSeq" id="WP_279534098.1">
    <property type="nucleotide sequence ID" value="NZ_CP104579.1"/>
</dbReference>
<protein>
    <submittedName>
        <fullName evidence="1">Uncharacterized protein</fullName>
    </submittedName>
</protein>
<dbReference type="EMBL" id="JAOCJE010000001">
    <property type="protein sequence ID" value="MDH1339211.1"/>
    <property type="molecule type" value="Genomic_DNA"/>
</dbReference>
<evidence type="ECO:0000313" key="2">
    <source>
        <dbReference type="Proteomes" id="UP001161697"/>
    </source>
</evidence>
<gene>
    <name evidence="1" type="ORF">N5J11_08155</name>
</gene>
<organism evidence="1 2">
    <name type="scientific">Ectopseudomonas oleovorans</name>
    <name type="common">Pseudomonas oleovorans</name>
    <dbReference type="NCBI Taxonomy" id="301"/>
    <lineage>
        <taxon>Bacteria</taxon>
        <taxon>Pseudomonadati</taxon>
        <taxon>Pseudomonadota</taxon>
        <taxon>Gammaproteobacteria</taxon>
        <taxon>Pseudomonadales</taxon>
        <taxon>Pseudomonadaceae</taxon>
        <taxon>Ectopseudomonas</taxon>
    </lineage>
</organism>
<proteinExistence type="predicted"/>
<comment type="caution">
    <text evidence="1">The sequence shown here is derived from an EMBL/GenBank/DDBJ whole genome shotgun (WGS) entry which is preliminary data.</text>
</comment>
<dbReference type="Proteomes" id="UP001161697">
    <property type="component" value="Unassembled WGS sequence"/>
</dbReference>
<sequence length="120" mass="13142">MLQIATGKLFSRPVGWENLLRGMLYTNANLEPELVVETAAGKLIPSSRSSIQPTVVVYEMQERMEAEEKAPGVLVSCTAEPYLSDFAVVTSFALNCVCSPDIDLARRLTSGKKGLVRIPR</sequence>